<dbReference type="AlphaFoldDB" id="A0A4Z1R5U1"/>
<proteinExistence type="predicted"/>
<accession>A0A4Z1R5U1</accession>
<organism evidence="1 2">
    <name type="scientific">Luteimonas yindakuii</name>
    <dbReference type="NCBI Taxonomy" id="2565782"/>
    <lineage>
        <taxon>Bacteria</taxon>
        <taxon>Pseudomonadati</taxon>
        <taxon>Pseudomonadota</taxon>
        <taxon>Gammaproteobacteria</taxon>
        <taxon>Lysobacterales</taxon>
        <taxon>Lysobacteraceae</taxon>
        <taxon>Luteimonas</taxon>
    </lineage>
</organism>
<evidence type="ECO:0000313" key="2">
    <source>
        <dbReference type="Proteomes" id="UP000298681"/>
    </source>
</evidence>
<evidence type="ECO:0000313" key="1">
    <source>
        <dbReference type="EMBL" id="TKS54992.1"/>
    </source>
</evidence>
<dbReference type="RefSeq" id="WP_134674348.1">
    <property type="nucleotide sequence ID" value="NZ_SPUH01000001.1"/>
</dbReference>
<sequence length="137" mass="15109">MPTMRGMSVAPAVLVVVAAVVPALRALLRAMRSPRVPIVCVVPAMFAVRAMSAVRGMFAVHGISTLPRSIRRHLPRAMAHRRVFRRADSRGVVGLACWMQSLCIRHHRKRAEGDAEQPLRAHAASPMWTSRIMPASM</sequence>
<dbReference type="EMBL" id="SPUH01000001">
    <property type="protein sequence ID" value="TKS54992.1"/>
    <property type="molecule type" value="Genomic_DNA"/>
</dbReference>
<reference evidence="1 2" key="1">
    <citation type="submission" date="2019-01" db="EMBL/GenBank/DDBJ databases">
        <authorList>
            <person name="Zhang S."/>
        </authorList>
    </citation>
    <scope>NUCLEOTIDE SEQUENCE [LARGE SCALE GENOMIC DNA]</scope>
    <source>
        <strain evidence="1 2">1626</strain>
    </source>
</reference>
<gene>
    <name evidence="1" type="ORF">E4582_09615</name>
</gene>
<comment type="caution">
    <text evidence="1">The sequence shown here is derived from an EMBL/GenBank/DDBJ whole genome shotgun (WGS) entry which is preliminary data.</text>
</comment>
<dbReference type="Proteomes" id="UP000298681">
    <property type="component" value="Unassembled WGS sequence"/>
</dbReference>
<name>A0A4Z1R5U1_9GAMM</name>
<protein>
    <submittedName>
        <fullName evidence="1">Uncharacterized protein</fullName>
    </submittedName>
</protein>
<keyword evidence="2" id="KW-1185">Reference proteome</keyword>